<dbReference type="PANTHER" id="PTHR43174:SF3">
    <property type="entry name" value="UDP-N-ACETYLGLUCOSAMINE 2-EPIMERASE"/>
    <property type="match status" value="1"/>
</dbReference>
<evidence type="ECO:0000259" key="1">
    <source>
        <dbReference type="Pfam" id="PF02350"/>
    </source>
</evidence>
<feature type="domain" description="UDP-N-acetylglucosamine 2-epimerase" evidence="1">
    <location>
        <begin position="24"/>
        <end position="370"/>
    </location>
</feature>
<dbReference type="AlphaFoldDB" id="A0A1H2K3R2"/>
<reference evidence="3" key="1">
    <citation type="submission" date="2016-10" db="EMBL/GenBank/DDBJ databases">
        <authorList>
            <person name="Varghese N."/>
            <person name="Submissions S."/>
        </authorList>
    </citation>
    <scope>NUCLEOTIDE SEQUENCE [LARGE SCALE GENOMIC DNA]</scope>
    <source>
        <strain evidence="3">DSM 45079</strain>
    </source>
</reference>
<dbReference type="NCBIfam" id="TIGR03568">
    <property type="entry name" value="NeuC_NnaA"/>
    <property type="match status" value="1"/>
</dbReference>
<organism evidence="2 3">
    <name type="scientific">Jiangella alkaliphila</name>
    <dbReference type="NCBI Taxonomy" id="419479"/>
    <lineage>
        <taxon>Bacteria</taxon>
        <taxon>Bacillati</taxon>
        <taxon>Actinomycetota</taxon>
        <taxon>Actinomycetes</taxon>
        <taxon>Jiangellales</taxon>
        <taxon>Jiangellaceae</taxon>
        <taxon>Jiangella</taxon>
    </lineage>
</organism>
<gene>
    <name evidence="2" type="ORF">SAMN04488563_3393</name>
</gene>
<name>A0A1H2K3R2_9ACTN</name>
<dbReference type="OrthoDB" id="9803238at2"/>
<dbReference type="GO" id="GO:0006047">
    <property type="term" value="P:UDP-N-acetylglucosamine metabolic process"/>
    <property type="evidence" value="ECO:0007669"/>
    <property type="project" value="InterPro"/>
</dbReference>
<dbReference type="CDD" id="cd03786">
    <property type="entry name" value="GTB_UDP-GlcNAc_2-Epimerase"/>
    <property type="match status" value="1"/>
</dbReference>
<protein>
    <submittedName>
        <fullName evidence="2">UDP-N-acetylglucosamine 2-epimerase (Non-hydrolysing)</fullName>
    </submittedName>
</protein>
<dbReference type="Pfam" id="PF02350">
    <property type="entry name" value="Epimerase_2"/>
    <property type="match status" value="1"/>
</dbReference>
<dbReference type="InterPro" id="IPR020004">
    <property type="entry name" value="UDP-GlcNAc_Epase"/>
</dbReference>
<dbReference type="EMBL" id="LT629791">
    <property type="protein sequence ID" value="SDU63349.1"/>
    <property type="molecule type" value="Genomic_DNA"/>
</dbReference>
<dbReference type="Proteomes" id="UP000182977">
    <property type="component" value="Chromosome I"/>
</dbReference>
<sequence>MLRRICVFTGSRADYGPLLPVIAALRDEPTVDLRLLATGGHLVPGQGMTVGQIEADGFEVAERVDMVLARDTPSTAAKSLALGVIGYADALDRLDPDLLVLLGDRYEALAAAMVAHLRLLPIAHISGGELSYGSTDDSTRHAITKLAHLHFTANEEFRARVIQLGEAPSRVFVTGVPSLDTIRTAPLLDRAELSRRIGLPLRDPVLAVTYHPATADVAGSRDGVAGLVAALEALPDATVVITGTNVDPGGAEVFAPIREFAGRQAVRAAMAASLGQHAYLSLVRQAAVVVGNSSSGLIEAPALHTPTVNIGTRQDGRPRAASVIDSGETADDIIRAIRRALTPEHQRLARTARSPFGDGRAAGRIVDVLRSIDLDGLTTKRFADLPVR</sequence>
<dbReference type="PANTHER" id="PTHR43174">
    <property type="entry name" value="UDP-N-ACETYLGLUCOSAMINE 2-EPIMERASE"/>
    <property type="match status" value="1"/>
</dbReference>
<proteinExistence type="predicted"/>
<dbReference type="SUPFAM" id="SSF53756">
    <property type="entry name" value="UDP-Glycosyltransferase/glycogen phosphorylase"/>
    <property type="match status" value="1"/>
</dbReference>
<dbReference type="RefSeq" id="WP_052762331.1">
    <property type="nucleotide sequence ID" value="NZ_KQ061224.1"/>
</dbReference>
<accession>A0A1H2K3R2</accession>
<dbReference type="STRING" id="419479.SAMN04488563_3393"/>
<evidence type="ECO:0000313" key="2">
    <source>
        <dbReference type="EMBL" id="SDU63349.1"/>
    </source>
</evidence>
<dbReference type="InterPro" id="IPR029767">
    <property type="entry name" value="WecB-like"/>
</dbReference>
<dbReference type="Gene3D" id="3.40.50.2000">
    <property type="entry name" value="Glycogen Phosphorylase B"/>
    <property type="match status" value="2"/>
</dbReference>
<keyword evidence="3" id="KW-1185">Reference proteome</keyword>
<evidence type="ECO:0000313" key="3">
    <source>
        <dbReference type="Proteomes" id="UP000182977"/>
    </source>
</evidence>
<dbReference type="InterPro" id="IPR003331">
    <property type="entry name" value="UDP_GlcNAc_Epimerase_2_dom"/>
</dbReference>
<dbReference type="GO" id="GO:0004553">
    <property type="term" value="F:hydrolase activity, hydrolyzing O-glycosyl compounds"/>
    <property type="evidence" value="ECO:0007669"/>
    <property type="project" value="InterPro"/>
</dbReference>